<dbReference type="AlphaFoldDB" id="A0A4P8IJZ0"/>
<feature type="transmembrane region" description="Helical" evidence="1">
    <location>
        <begin position="91"/>
        <end position="112"/>
    </location>
</feature>
<dbReference type="GO" id="GO:0005886">
    <property type="term" value="C:plasma membrane"/>
    <property type="evidence" value="ECO:0007669"/>
    <property type="project" value="TreeGrafter"/>
</dbReference>
<dbReference type="Pfam" id="PF05656">
    <property type="entry name" value="DUF805"/>
    <property type="match status" value="1"/>
</dbReference>
<keyword evidence="1" id="KW-0472">Membrane</keyword>
<organism evidence="2 3">
    <name type="scientific">Trinickia violacea</name>
    <dbReference type="NCBI Taxonomy" id="2571746"/>
    <lineage>
        <taxon>Bacteria</taxon>
        <taxon>Pseudomonadati</taxon>
        <taxon>Pseudomonadota</taxon>
        <taxon>Betaproteobacteria</taxon>
        <taxon>Burkholderiales</taxon>
        <taxon>Burkholderiaceae</taxon>
        <taxon>Trinickia</taxon>
    </lineage>
</organism>
<dbReference type="InterPro" id="IPR008523">
    <property type="entry name" value="DUF805"/>
</dbReference>
<accession>A0A4P8IJZ0</accession>
<feature type="transmembrane region" description="Helical" evidence="1">
    <location>
        <begin position="59"/>
        <end position="79"/>
    </location>
</feature>
<name>A0A4P8IJZ0_9BURK</name>
<dbReference type="KEGG" id="tvl:FAZ95_01640"/>
<proteinExistence type="predicted"/>
<evidence type="ECO:0000256" key="1">
    <source>
        <dbReference type="SAM" id="Phobius"/>
    </source>
</evidence>
<keyword evidence="1" id="KW-0812">Transmembrane</keyword>
<protein>
    <submittedName>
        <fullName evidence="2">DUF805 domain-containing protein</fullName>
    </submittedName>
</protein>
<evidence type="ECO:0000313" key="2">
    <source>
        <dbReference type="EMBL" id="QCP47997.1"/>
    </source>
</evidence>
<keyword evidence="3" id="KW-1185">Reference proteome</keyword>
<dbReference type="EMBL" id="CP040077">
    <property type="protein sequence ID" value="QCP47997.1"/>
    <property type="molecule type" value="Genomic_DNA"/>
</dbReference>
<evidence type="ECO:0000313" key="3">
    <source>
        <dbReference type="Proteomes" id="UP000298656"/>
    </source>
</evidence>
<dbReference type="PANTHER" id="PTHR34980:SF2">
    <property type="entry name" value="INNER MEMBRANE PROTEIN YHAH-RELATED"/>
    <property type="match status" value="1"/>
</dbReference>
<dbReference type="Proteomes" id="UP000298656">
    <property type="component" value="Chromosome 1"/>
</dbReference>
<dbReference type="OrthoDB" id="9812349at2"/>
<reference evidence="2 3" key="1">
    <citation type="submission" date="2019-05" db="EMBL/GenBank/DDBJ databases">
        <title>Burkholderia sp. DHOD12, isolated from subtropical forest soil.</title>
        <authorList>
            <person name="Gao Z.-H."/>
            <person name="Qiu L.-H."/>
        </authorList>
    </citation>
    <scope>NUCLEOTIDE SEQUENCE [LARGE SCALE GENOMIC DNA]</scope>
    <source>
        <strain evidence="2 3">DHOD12</strain>
    </source>
</reference>
<feature type="transmembrane region" description="Helical" evidence="1">
    <location>
        <begin position="30"/>
        <end position="47"/>
    </location>
</feature>
<gene>
    <name evidence="2" type="ORF">FAZ95_01640</name>
</gene>
<sequence>MHRKALRSVIGAWLRGYRNIFRFSGRETRVDFLVFLVVHYCVFYAATRGVLCFLSGENASYQVALFIIGLFSLLATLSYNVRRLHDSNRSGLLCIGYFLFAAPIVIVVSLALPPQNATNLYGPDPREGRE</sequence>
<keyword evidence="1" id="KW-1133">Transmembrane helix</keyword>
<dbReference type="RefSeq" id="WP_137330839.1">
    <property type="nucleotide sequence ID" value="NZ_CP040077.1"/>
</dbReference>
<dbReference type="PANTHER" id="PTHR34980">
    <property type="entry name" value="INNER MEMBRANE PROTEIN-RELATED-RELATED"/>
    <property type="match status" value="1"/>
</dbReference>